<reference evidence="8" key="1">
    <citation type="submission" date="2020-09" db="EMBL/GenBank/DDBJ databases">
        <authorList>
            <person name="Kim M.K."/>
        </authorList>
    </citation>
    <scope>NUCLEOTIDE SEQUENCE</scope>
    <source>
        <strain evidence="8">BT702</strain>
    </source>
</reference>
<dbReference type="Proteomes" id="UP000598820">
    <property type="component" value="Unassembled WGS sequence"/>
</dbReference>
<keyword evidence="9" id="KW-1185">Reference proteome</keyword>
<proteinExistence type="inferred from homology"/>
<evidence type="ECO:0000256" key="2">
    <source>
        <dbReference type="ARBA" id="ARBA00023136"/>
    </source>
</evidence>
<name>A0A926XTZ3_9BACT</name>
<dbReference type="InterPro" id="IPR036942">
    <property type="entry name" value="Beta-barrel_TonB_sf"/>
</dbReference>
<dbReference type="Gene3D" id="2.60.40.1120">
    <property type="entry name" value="Carboxypeptidase-like, regulatory domain"/>
    <property type="match status" value="1"/>
</dbReference>
<sequence>MNRILLLLIFALCGTLTQARDNTTGIIRGTIRDEKTKEALIGCTVRIDGTQLGVTTDIEGNFSIPNVPAGSQKVVISYVSYKTKEIANVRVESGNTTVIDTELETEGKSLQEVVVRANKSTNTEIAVITEIKQLKPIAVGISAQQIVKSQDRDAAAAIRRVPGVSILDNRFVLVRGLGARYNSVLINDVIAPSTEVETRSFSFDLIPSNILDRMIVYKSGSADMPGDFAGGVVKIFTKRRPDRNFLDVGFTLGYRPGTTGQQVQTHDRGGLSALGLWSPNQTIPTSFAQNSGEFNALGAPQRAAYAKLLPNSWGLVPTTVAPDIRFALNTGRRFDIGAIQVSNITSINYSLTNQFADIDFSVYDNGATANVYAQNYKDANYARQSRLGILHNWSLRFSPTFTLEWKTLFNQLGNQETVVRQGQNFDSNADIRSYSQRFENRSIGTTQLAGEHKLSDLTKLNWVAGYGYSGRWEPDWKRARYQAPLNSGSSGVYTLVTPLTPNPIDLGRFYSKLNEHTISLVGNYEHTFGNPTDREPNRVRAGIYGESRNRDYAARFYGYQNVTGTGDVTSNVTQQPINSIFSLANVNGQPGGFSLLDGTSDLDSYRGENTYGAAYVSGDLNIGSRTNVTLGFRGEYNVQGLRIQRRGVDQQLVNRQIFSPLPSVNVTYKLNDRHNLRLAYSATVNRPELRELAPFQYFDFNMLAVVIGNTQLTTASIQNIDAKWEFYPTQNELISVTGFYKQFKNPIETFLLPTGNGFNYTFINAPSARNYGVEVEIRKGFQSSGSVFLQNLQVVANASIINSRVTLGESVKAPDATGNTQDVNLTNLADKERPLANQSPYLINGGLYYEAPKSGVQFNVLYNVYGARIFAVGTRNNPTIYELPRHAIDLNISKTFNKKLEVRFGVQDLLNQAVRYAQDFNGDGKIGSDLTSQTVSADQVFRSFRRGQYVTLSGIYTFGRRPIIP</sequence>
<keyword evidence="3" id="KW-0998">Cell outer membrane</keyword>
<comment type="caution">
    <text evidence="8">The sequence shown here is derived from an EMBL/GenBank/DDBJ whole genome shotgun (WGS) entry which is preliminary data.</text>
</comment>
<evidence type="ECO:0000313" key="8">
    <source>
        <dbReference type="EMBL" id="MBD2699580.1"/>
    </source>
</evidence>
<dbReference type="InterPro" id="IPR008969">
    <property type="entry name" value="CarboxyPept-like_regulatory"/>
</dbReference>
<dbReference type="EMBL" id="JACWZY010000002">
    <property type="protein sequence ID" value="MBD2699580.1"/>
    <property type="molecule type" value="Genomic_DNA"/>
</dbReference>
<comment type="similarity">
    <text evidence="4">Belongs to the TonB-dependent receptor family.</text>
</comment>
<dbReference type="InterPro" id="IPR000531">
    <property type="entry name" value="Beta-barrel_TonB"/>
</dbReference>
<evidence type="ECO:0000256" key="5">
    <source>
        <dbReference type="SAM" id="SignalP"/>
    </source>
</evidence>
<dbReference type="SUPFAM" id="SSF49464">
    <property type="entry name" value="Carboxypeptidase regulatory domain-like"/>
    <property type="match status" value="1"/>
</dbReference>
<dbReference type="PANTHER" id="PTHR40980:SF4">
    <property type="entry name" value="TONB-DEPENDENT RECEPTOR-LIKE BETA-BARREL DOMAIN-CONTAINING PROTEIN"/>
    <property type="match status" value="1"/>
</dbReference>
<dbReference type="AlphaFoldDB" id="A0A926XTZ3"/>
<evidence type="ECO:0000256" key="4">
    <source>
        <dbReference type="RuleBase" id="RU003357"/>
    </source>
</evidence>
<dbReference type="SUPFAM" id="SSF56935">
    <property type="entry name" value="Porins"/>
    <property type="match status" value="1"/>
</dbReference>
<gene>
    <name evidence="8" type="ORF">IC229_02955</name>
</gene>
<dbReference type="RefSeq" id="WP_190885437.1">
    <property type="nucleotide sequence ID" value="NZ_JACWZY010000002.1"/>
</dbReference>
<evidence type="ECO:0000259" key="6">
    <source>
        <dbReference type="Pfam" id="PF00593"/>
    </source>
</evidence>
<keyword evidence="5" id="KW-0732">Signal</keyword>
<protein>
    <submittedName>
        <fullName evidence="8">TonB-dependent receptor</fullName>
    </submittedName>
</protein>
<feature type="domain" description="TonB-dependent receptor-like beta-barrel" evidence="6">
    <location>
        <begin position="441"/>
        <end position="909"/>
    </location>
</feature>
<evidence type="ECO:0000313" key="9">
    <source>
        <dbReference type="Proteomes" id="UP000598820"/>
    </source>
</evidence>
<organism evidence="8 9">
    <name type="scientific">Spirosoma profusum</name>
    <dbReference type="NCBI Taxonomy" id="2771354"/>
    <lineage>
        <taxon>Bacteria</taxon>
        <taxon>Pseudomonadati</taxon>
        <taxon>Bacteroidota</taxon>
        <taxon>Cytophagia</taxon>
        <taxon>Cytophagales</taxon>
        <taxon>Cytophagaceae</taxon>
        <taxon>Spirosoma</taxon>
    </lineage>
</organism>
<feature type="signal peptide" evidence="5">
    <location>
        <begin position="1"/>
        <end position="19"/>
    </location>
</feature>
<evidence type="ECO:0000259" key="7">
    <source>
        <dbReference type="Pfam" id="PF07715"/>
    </source>
</evidence>
<dbReference type="PANTHER" id="PTHR40980">
    <property type="entry name" value="PLUG DOMAIN-CONTAINING PROTEIN"/>
    <property type="match status" value="1"/>
</dbReference>
<dbReference type="Pfam" id="PF00593">
    <property type="entry name" value="TonB_dep_Rec_b-barrel"/>
    <property type="match status" value="1"/>
</dbReference>
<accession>A0A926XTZ3</accession>
<dbReference type="Gene3D" id="2.40.170.20">
    <property type="entry name" value="TonB-dependent receptor, beta-barrel domain"/>
    <property type="match status" value="1"/>
</dbReference>
<keyword evidence="4" id="KW-0798">TonB box</keyword>
<feature type="domain" description="TonB-dependent receptor plug" evidence="7">
    <location>
        <begin position="137"/>
        <end position="232"/>
    </location>
</feature>
<dbReference type="Gene3D" id="2.170.130.10">
    <property type="entry name" value="TonB-dependent receptor, plug domain"/>
    <property type="match status" value="1"/>
</dbReference>
<dbReference type="InterPro" id="IPR012910">
    <property type="entry name" value="Plug_dom"/>
</dbReference>
<dbReference type="Pfam" id="PF13715">
    <property type="entry name" value="CarbopepD_reg_2"/>
    <property type="match status" value="1"/>
</dbReference>
<dbReference type="GO" id="GO:0009279">
    <property type="term" value="C:cell outer membrane"/>
    <property type="evidence" value="ECO:0007669"/>
    <property type="project" value="UniProtKB-SubCell"/>
</dbReference>
<keyword evidence="2 4" id="KW-0472">Membrane</keyword>
<feature type="chain" id="PRO_5036828882" evidence="5">
    <location>
        <begin position="20"/>
        <end position="965"/>
    </location>
</feature>
<evidence type="ECO:0000256" key="1">
    <source>
        <dbReference type="ARBA" id="ARBA00004442"/>
    </source>
</evidence>
<evidence type="ECO:0000256" key="3">
    <source>
        <dbReference type="ARBA" id="ARBA00023237"/>
    </source>
</evidence>
<dbReference type="Pfam" id="PF07715">
    <property type="entry name" value="Plug"/>
    <property type="match status" value="1"/>
</dbReference>
<keyword evidence="8" id="KW-0675">Receptor</keyword>
<dbReference type="InterPro" id="IPR037066">
    <property type="entry name" value="Plug_dom_sf"/>
</dbReference>
<comment type="subcellular location">
    <subcellularLocation>
        <location evidence="1 4">Cell outer membrane</location>
    </subcellularLocation>
</comment>